<gene>
    <name evidence="2" type="ORF">F0L68_27165</name>
</gene>
<name>A0A5B2WYY9_9PSEU</name>
<dbReference type="Proteomes" id="UP000323454">
    <property type="component" value="Unassembled WGS sequence"/>
</dbReference>
<dbReference type="RefSeq" id="WP_149852654.1">
    <property type="nucleotide sequence ID" value="NZ_VUOB01000053.1"/>
</dbReference>
<reference evidence="2 3" key="2">
    <citation type="submission" date="2019-09" db="EMBL/GenBank/DDBJ databases">
        <authorList>
            <person name="Jin C."/>
        </authorList>
    </citation>
    <scope>NUCLEOTIDE SEQUENCE [LARGE SCALE GENOMIC DNA]</scope>
    <source>
        <strain evidence="2 3">AN110305</strain>
    </source>
</reference>
<evidence type="ECO:0000313" key="2">
    <source>
        <dbReference type="EMBL" id="KAA2256124.1"/>
    </source>
</evidence>
<dbReference type="EMBL" id="VUOB01000053">
    <property type="protein sequence ID" value="KAA2256124.1"/>
    <property type="molecule type" value="Genomic_DNA"/>
</dbReference>
<dbReference type="AlphaFoldDB" id="A0A5B2WYY9"/>
<comment type="caution">
    <text evidence="2">The sequence shown here is derived from an EMBL/GenBank/DDBJ whole genome shotgun (WGS) entry which is preliminary data.</text>
</comment>
<feature type="transmembrane region" description="Helical" evidence="1">
    <location>
        <begin position="69"/>
        <end position="88"/>
    </location>
</feature>
<accession>A0A5B2WYY9</accession>
<keyword evidence="1" id="KW-0812">Transmembrane</keyword>
<organism evidence="2 3">
    <name type="scientific">Solihabitans fulvus</name>
    <dbReference type="NCBI Taxonomy" id="1892852"/>
    <lineage>
        <taxon>Bacteria</taxon>
        <taxon>Bacillati</taxon>
        <taxon>Actinomycetota</taxon>
        <taxon>Actinomycetes</taxon>
        <taxon>Pseudonocardiales</taxon>
        <taxon>Pseudonocardiaceae</taxon>
        <taxon>Solihabitans</taxon>
    </lineage>
</organism>
<proteinExistence type="predicted"/>
<feature type="transmembrane region" description="Helical" evidence="1">
    <location>
        <begin position="160"/>
        <end position="183"/>
    </location>
</feature>
<feature type="transmembrane region" description="Helical" evidence="1">
    <location>
        <begin position="188"/>
        <end position="207"/>
    </location>
</feature>
<keyword evidence="3" id="KW-1185">Reference proteome</keyword>
<feature type="transmembrane region" description="Helical" evidence="1">
    <location>
        <begin position="7"/>
        <end position="25"/>
    </location>
</feature>
<feature type="transmembrane region" description="Helical" evidence="1">
    <location>
        <begin position="109"/>
        <end position="131"/>
    </location>
</feature>
<keyword evidence="1" id="KW-0472">Membrane</keyword>
<dbReference type="OrthoDB" id="3579673at2"/>
<sequence>MTWRQHRWLIVGTTVAVAVTTGQFLRGISGLRALAARMAGRVCAGACSSGDSWSEDRSVLLNTVGQLHLFVQVFPVLVALTWGGSLVSREYEGRTHVLAWSQDVSPTRWLLAKVGYLGGVLVVLGIVLVAADDAAYRQALAVSTSGDDINRFPREIFDALSAPVFFGQLVFGFALGVAVGALVRQVGLTIPCTLFSYLAVMLLCQVAEQQLPLFRSIECEILVGVAALLIFLAERRVRVRRM</sequence>
<evidence type="ECO:0008006" key="4">
    <source>
        <dbReference type="Google" id="ProtNLM"/>
    </source>
</evidence>
<evidence type="ECO:0000313" key="3">
    <source>
        <dbReference type="Proteomes" id="UP000323454"/>
    </source>
</evidence>
<reference evidence="2 3" key="1">
    <citation type="submission" date="2019-09" db="EMBL/GenBank/DDBJ databases">
        <title>Goodfellowia gen. nov., a new genus of the Pseudonocardineae related to Actinoalloteichus, containing Goodfellowia coeruleoviolacea gen. nov., comb. nov. gen. nov., comb. nov.</title>
        <authorList>
            <person name="Labeda D."/>
        </authorList>
    </citation>
    <scope>NUCLEOTIDE SEQUENCE [LARGE SCALE GENOMIC DNA]</scope>
    <source>
        <strain evidence="2 3">AN110305</strain>
    </source>
</reference>
<feature type="transmembrane region" description="Helical" evidence="1">
    <location>
        <begin position="213"/>
        <end position="233"/>
    </location>
</feature>
<evidence type="ECO:0000256" key="1">
    <source>
        <dbReference type="SAM" id="Phobius"/>
    </source>
</evidence>
<keyword evidence="1" id="KW-1133">Transmembrane helix</keyword>
<protein>
    <recommendedName>
        <fullName evidence="4">ABC-2 family transporter protein</fullName>
    </recommendedName>
</protein>